<dbReference type="PANTHER" id="PTHR30349">
    <property type="entry name" value="PHAGE INTEGRASE-RELATED"/>
    <property type="match status" value="1"/>
</dbReference>
<dbReference type="GO" id="GO:0003677">
    <property type="term" value="F:DNA binding"/>
    <property type="evidence" value="ECO:0007669"/>
    <property type="project" value="InterPro"/>
</dbReference>
<dbReference type="PROSITE" id="PS51898">
    <property type="entry name" value="TYR_RECOMBINASE"/>
    <property type="match status" value="1"/>
</dbReference>
<dbReference type="CDD" id="cd00397">
    <property type="entry name" value="DNA_BRE_C"/>
    <property type="match status" value="1"/>
</dbReference>
<organism evidence="3 4">
    <name type="scientific">Haloferax profundi</name>
    <dbReference type="NCBI Taxonomy" id="1544718"/>
    <lineage>
        <taxon>Archaea</taxon>
        <taxon>Methanobacteriati</taxon>
        <taxon>Methanobacteriota</taxon>
        <taxon>Stenosarchaea group</taxon>
        <taxon>Halobacteria</taxon>
        <taxon>Halobacteriales</taxon>
        <taxon>Haloferacaceae</taxon>
        <taxon>Haloferax</taxon>
    </lineage>
</organism>
<dbReference type="OrthoDB" id="142231at2157"/>
<keyword evidence="1" id="KW-0233">DNA recombination</keyword>
<dbReference type="InterPro" id="IPR013762">
    <property type="entry name" value="Integrase-like_cat_sf"/>
</dbReference>
<reference evidence="3 4" key="1">
    <citation type="submission" date="2015-12" db="EMBL/GenBank/DDBJ databases">
        <title>Haloferax profundi sp. nov. isolated from the Discovery deep brine-seawater interface in the Red Sea.</title>
        <authorList>
            <person name="Zhang G."/>
            <person name="Stingl U."/>
            <person name="Rashid M."/>
        </authorList>
    </citation>
    <scope>NUCLEOTIDE SEQUENCE [LARGE SCALE GENOMIC DNA]</scope>
    <source>
        <strain evidence="3 4">SB29</strain>
    </source>
</reference>
<feature type="domain" description="Tyr recombinase" evidence="2">
    <location>
        <begin position="19"/>
        <end position="222"/>
    </location>
</feature>
<comment type="caution">
    <text evidence="3">The sequence shown here is derived from an EMBL/GenBank/DDBJ whole genome shotgun (WGS) entry which is preliminary data.</text>
</comment>
<proteinExistence type="predicted"/>
<name>A0A0W1S8Q4_9EURY</name>
<dbReference type="InterPro" id="IPR002104">
    <property type="entry name" value="Integrase_catalytic"/>
</dbReference>
<gene>
    <name evidence="3" type="ORF">AUR66_17000</name>
</gene>
<accession>A0A0W1S8Q4</accession>
<evidence type="ECO:0000313" key="3">
    <source>
        <dbReference type="EMBL" id="KTG22215.1"/>
    </source>
</evidence>
<evidence type="ECO:0000256" key="1">
    <source>
        <dbReference type="ARBA" id="ARBA00023172"/>
    </source>
</evidence>
<dbReference type="SUPFAM" id="SSF56349">
    <property type="entry name" value="DNA breaking-rejoining enzymes"/>
    <property type="match status" value="1"/>
</dbReference>
<dbReference type="EMBL" id="LOPV01000373">
    <property type="protein sequence ID" value="KTG22215.1"/>
    <property type="molecule type" value="Genomic_DNA"/>
</dbReference>
<dbReference type="Pfam" id="PF00589">
    <property type="entry name" value="Phage_integrase"/>
    <property type="match status" value="1"/>
</dbReference>
<protein>
    <recommendedName>
        <fullName evidence="2">Tyr recombinase domain-containing protein</fullName>
    </recommendedName>
</protein>
<dbReference type="GO" id="GO:0006310">
    <property type="term" value="P:DNA recombination"/>
    <property type="evidence" value="ECO:0007669"/>
    <property type="project" value="UniProtKB-KW"/>
</dbReference>
<dbReference type="InterPro" id="IPR050090">
    <property type="entry name" value="Tyrosine_recombinase_XerCD"/>
</dbReference>
<evidence type="ECO:0000313" key="4">
    <source>
        <dbReference type="Proteomes" id="UP000053157"/>
    </source>
</evidence>
<keyword evidence="4" id="KW-1185">Reference proteome</keyword>
<dbReference type="Gene3D" id="1.10.443.10">
    <property type="entry name" value="Intergrase catalytic core"/>
    <property type="match status" value="1"/>
</dbReference>
<dbReference type="RefSeq" id="WP_058572814.1">
    <property type="nucleotide sequence ID" value="NZ_LOPV01000373.1"/>
</dbReference>
<sequence length="228" mass="26166">MKYILRGTTRKQQETAARGGVVFATQNEYEQLIEHVPTPKFRNELIIKILYGLGLRRKELVDIKIAPKQPDEGRYGHLDFEKNKLEVPAAKSDDGRPLWFGSKLRAPLRRWIRSERDAVFYASESDYLFPSRSSVQLTPKRVTAVVAEAAENAGIQSVMYTDQNGYERRRITPHALRHGFAVRHVRNGTVVVTLRDLMGDKDVSVTQVYLQFRDSTLRDAMHRNSPNL</sequence>
<dbReference type="PANTHER" id="PTHR30349:SF64">
    <property type="entry name" value="PROPHAGE INTEGRASE INTD-RELATED"/>
    <property type="match status" value="1"/>
</dbReference>
<evidence type="ECO:0000259" key="2">
    <source>
        <dbReference type="PROSITE" id="PS51898"/>
    </source>
</evidence>
<dbReference type="AlphaFoldDB" id="A0A0W1S8Q4"/>
<dbReference type="InterPro" id="IPR011010">
    <property type="entry name" value="DNA_brk_join_enz"/>
</dbReference>
<dbReference type="GO" id="GO:0015074">
    <property type="term" value="P:DNA integration"/>
    <property type="evidence" value="ECO:0007669"/>
    <property type="project" value="InterPro"/>
</dbReference>
<dbReference type="Proteomes" id="UP000053157">
    <property type="component" value="Unassembled WGS sequence"/>
</dbReference>